<feature type="domain" description="PLAT" evidence="3">
    <location>
        <begin position="166"/>
        <end position="275"/>
    </location>
</feature>
<dbReference type="RefSeq" id="XP_004831308.1">
    <property type="nucleotide sequence ID" value="XM_004831251.1"/>
</dbReference>
<organism evidence="6 7">
    <name type="scientific">Theileria equi strain WA</name>
    <dbReference type="NCBI Taxonomy" id="1537102"/>
    <lineage>
        <taxon>Eukaryota</taxon>
        <taxon>Sar</taxon>
        <taxon>Alveolata</taxon>
        <taxon>Apicomplexa</taxon>
        <taxon>Aconoidasida</taxon>
        <taxon>Piroplasmida</taxon>
        <taxon>Theileriidae</taxon>
        <taxon>Theileria</taxon>
    </lineage>
</organism>
<feature type="domain" description="LCCL" evidence="5">
    <location>
        <begin position="672"/>
        <end position="766"/>
    </location>
</feature>
<dbReference type="InterPro" id="IPR001024">
    <property type="entry name" value="PLAT/LH2_dom"/>
</dbReference>
<dbReference type="SUPFAM" id="SSF49723">
    <property type="entry name" value="Lipase/lipooxygenase domain (PLAT/LH2 domain)"/>
    <property type="match status" value="2"/>
</dbReference>
<dbReference type="VEuPathDB" id="PiroplasmaDB:BEWA_010590"/>
<evidence type="ECO:0000259" key="5">
    <source>
        <dbReference type="PROSITE" id="PS50820"/>
    </source>
</evidence>
<dbReference type="GeneID" id="15805463"/>
<dbReference type="GO" id="GO:0016787">
    <property type="term" value="F:hydrolase activity"/>
    <property type="evidence" value="ECO:0007669"/>
    <property type="project" value="UniProtKB-KW"/>
</dbReference>
<dbReference type="Pfam" id="PF00530">
    <property type="entry name" value="SRCR"/>
    <property type="match status" value="2"/>
</dbReference>
<reference evidence="6 7" key="1">
    <citation type="journal article" date="2012" name="BMC Genomics">
        <title>Comparative genomic analysis and phylogenetic position of Theileria equi.</title>
        <authorList>
            <person name="Kappmeyer L.S."/>
            <person name="Thiagarajan M."/>
            <person name="Herndon D.R."/>
            <person name="Ramsay J.D."/>
            <person name="Caler E."/>
            <person name="Djikeng A."/>
            <person name="Gillespie J.J."/>
            <person name="Lau A.O."/>
            <person name="Roalson E.H."/>
            <person name="Silva J.C."/>
            <person name="Silva M.G."/>
            <person name="Suarez C.E."/>
            <person name="Ueti M.W."/>
            <person name="Nene V.M."/>
            <person name="Mealey R.H."/>
            <person name="Knowles D.P."/>
            <person name="Brayton K.A."/>
        </authorList>
    </citation>
    <scope>NUCLEOTIDE SEQUENCE [LARGE SCALE GENOMIC DNA]</scope>
    <source>
        <strain evidence="6 7">WA</strain>
    </source>
</reference>
<dbReference type="eggNOG" id="KOG1216">
    <property type="taxonomic scope" value="Eukaryota"/>
</dbReference>
<accession>L0B198</accession>
<dbReference type="InterPro" id="IPR051957">
    <property type="entry name" value="CRISP-LCCL_domain"/>
</dbReference>
<dbReference type="SUPFAM" id="SSF49899">
    <property type="entry name" value="Concanavalin A-like lectins/glucanases"/>
    <property type="match status" value="1"/>
</dbReference>
<dbReference type="OrthoDB" id="536948at2759"/>
<dbReference type="Gene3D" id="2.40.180.10">
    <property type="entry name" value="Catalase core domain"/>
    <property type="match status" value="1"/>
</dbReference>
<feature type="domain" description="SRCR" evidence="4">
    <location>
        <begin position="407"/>
        <end position="520"/>
    </location>
</feature>
<keyword evidence="6" id="KW-0560">Oxidoreductase</keyword>
<dbReference type="Gene3D" id="2.170.130.20">
    <property type="entry name" value="LCCL-like domain"/>
    <property type="match status" value="4"/>
</dbReference>
<dbReference type="Gene3D" id="2.60.120.200">
    <property type="match status" value="1"/>
</dbReference>
<dbReference type="PANTHER" id="PTHR31331:SF1">
    <property type="entry name" value="CYSTEINE RICH SECRETORY PROTEIN LCCL DOMAIN CONTAINING 2"/>
    <property type="match status" value="1"/>
</dbReference>
<keyword evidence="7" id="KW-1185">Reference proteome</keyword>
<feature type="domain" description="LCCL" evidence="5">
    <location>
        <begin position="1058"/>
        <end position="1117"/>
    </location>
</feature>
<dbReference type="InterPro" id="IPR036392">
    <property type="entry name" value="PLAT/LH2_dom_sf"/>
</dbReference>
<evidence type="ECO:0000256" key="1">
    <source>
        <dbReference type="ARBA" id="ARBA00023157"/>
    </source>
</evidence>
<dbReference type="PROSITE" id="PS50287">
    <property type="entry name" value="SRCR_2"/>
    <property type="match status" value="2"/>
</dbReference>
<sequence>MFSIFSRFCMRERGIVLIFLFFVSFNTLNFYKAEEWCRVSTNGAESKYEQCLPEDSSYTTYVIDIIPLISEDIYLTEDIIIKLNGTGKQTKPITIVTQDGTITRLSVDRIDVGDLTSIDINLSESNWGCEKITVFKGSKFWVFDCSPSGDLNSDDKTTRFLLSGNRIYTLSIQTGIQKDAGTNGTIGLTLIGSNGKTNEKKLSNSFDSGSYLTFQVKAADIGDLIGIVLSNDSKNSPWYCEDVRVLINDNVIKAFPIKRWIGEPYEAVIEITSEIGTSITNLSETSPIDIQCSTRAIDIYSETVTRNFNITVRCPINCQNDHLIHIEGSSLHPSSTSICASAIFDGVMSPSGGEVVVSVVKPVKKFFGGNNKEYNLFSEDYEPSADANYYSFFTFLNNSIDNIDTNVRLVDGFGMLSSFGRLEVLKNGRWGTVCKKGKSGIFDNNAARLVCNTLGFNKAIVINENCINVNNQNLCAPTGYDVSYAGITCLGNEDDINKCNLEDPSIDCKNHKDDVVIKCTNSPITNEIEYGTLRIVDATGAPSSTGTGRLEIYNNGFGSICNEFWTKTAEKIACLEMGYSGVRNGGISDRTCSDFNGINLCAPISKRIAANSFKCIGTENRLKQCFHDSNDDIYCTHDQDVIISCTGNGDPSEFRHKRRAEAFTPTMKKIGKTINLTCYDNFLSHSEFKNDIGKYVLAFCPNDCMDEPSPIKGTFIYTSDSSICKAAIHSGVIDNNGGEIVVITGINQPMFYGSSMNGITSISVSRDGDDPKMRSFMISKATKFIMSNQIKSKPKKGTHLVNPIKPASEKSTVYVPSKFTWIPDIGWKGFNGKSSDFITTKDMPGDKLIKAFKDFTFIVTLVPTGGNGKWNTIFSFQNCGGLTCVIDNFGEIILQENCKAHLLKTSYFPATGKQIHLAIMYYNLTRDLCMFVNGEMVVNETTEFDFDLQGELIIGKAGDTDSDYFIGQITSFEAYGYTISPEQIRHNMLERNNNFYEHLSKVRVTMEGNVCLSKCIKRSTIPIKDKNINVTNPAISLGCADTLHNENFNGPIGKQFLVSCTKSCIDANVPVKGSKIYTSDSSICKSALHAGVIPKEGGELIVTTLYGFASYDNCHGHFGTVISYSVYMIFRNNEPEIKRTVSEVVLGAQSTSTSTPILYRCLWFRYCTSYVPILNVLGVYSPISSLCQAAIHSGKMDNSGGEVEIEVKGKMNNFQSNNSNGILSRSSGQYLKSFSVIESTKK</sequence>
<comment type="caution">
    <text evidence="2">Lacks conserved residue(s) required for the propagation of feature annotation.</text>
</comment>
<feature type="domain" description="SRCR" evidence="4">
    <location>
        <begin position="533"/>
        <end position="646"/>
    </location>
</feature>
<evidence type="ECO:0000313" key="7">
    <source>
        <dbReference type="Proteomes" id="UP000031512"/>
    </source>
</evidence>
<dbReference type="SMART" id="SM00202">
    <property type="entry name" value="SR"/>
    <property type="match status" value="2"/>
</dbReference>
<feature type="domain" description="LCCL" evidence="5">
    <location>
        <begin position="286"/>
        <end position="366"/>
    </location>
</feature>
<dbReference type="STRING" id="1537102.L0B198"/>
<dbReference type="GO" id="GO:0016020">
    <property type="term" value="C:membrane"/>
    <property type="evidence" value="ECO:0007669"/>
    <property type="project" value="InterPro"/>
</dbReference>
<dbReference type="InterPro" id="IPR001190">
    <property type="entry name" value="SRCR"/>
</dbReference>
<dbReference type="Pfam" id="PF01477">
    <property type="entry name" value="PLAT"/>
    <property type="match status" value="1"/>
</dbReference>
<protein>
    <submittedName>
        <fullName evidence="6">LCCL domain-containing protein</fullName>
        <ecNumber evidence="6">1.13.11.40</ecNumber>
        <ecNumber evidence="6">3.4.21.84</ecNumber>
    </submittedName>
</protein>
<keyword evidence="6" id="KW-0378">Hydrolase</keyword>
<dbReference type="EC" id="1.13.11.40" evidence="6"/>
<dbReference type="Gene3D" id="3.10.250.10">
    <property type="entry name" value="SRCR-like domain"/>
    <property type="match status" value="2"/>
</dbReference>
<dbReference type="PIRSF" id="PIRSF037512">
    <property type="entry name" value="PxSR"/>
    <property type="match status" value="1"/>
</dbReference>
<evidence type="ECO:0000313" key="6">
    <source>
        <dbReference type="EMBL" id="AFZ81642.1"/>
    </source>
</evidence>
<evidence type="ECO:0000259" key="3">
    <source>
        <dbReference type="PROSITE" id="PS50095"/>
    </source>
</evidence>
<dbReference type="GO" id="GO:0047677">
    <property type="term" value="F:arachidonate 8(R)-lipoxygenase activity"/>
    <property type="evidence" value="ECO:0007669"/>
    <property type="project" value="UniProtKB-EC"/>
</dbReference>
<dbReference type="InterPro" id="IPR004043">
    <property type="entry name" value="LCCL"/>
</dbReference>
<dbReference type="PROSITE" id="PS50820">
    <property type="entry name" value="LCCL"/>
    <property type="match status" value="4"/>
</dbReference>
<dbReference type="PROSITE" id="PS50095">
    <property type="entry name" value="PLAT"/>
    <property type="match status" value="1"/>
</dbReference>
<dbReference type="eggNOG" id="KOG3017">
    <property type="taxonomic scope" value="Eukaryota"/>
</dbReference>
<keyword evidence="1" id="KW-1015">Disulfide bond</keyword>
<dbReference type="InterPro" id="IPR013320">
    <property type="entry name" value="ConA-like_dom_sf"/>
</dbReference>
<feature type="domain" description="LCCL" evidence="5">
    <location>
        <begin position="1173"/>
        <end position="1234"/>
    </location>
</feature>
<dbReference type="InterPro" id="IPR036609">
    <property type="entry name" value="LCCL_sf"/>
</dbReference>
<evidence type="ECO:0000256" key="2">
    <source>
        <dbReference type="PROSITE-ProRule" id="PRU00152"/>
    </source>
</evidence>
<name>L0B198_THEEQ</name>
<dbReference type="KEGG" id="beq:BEWA_010590"/>
<dbReference type="Pfam" id="PF03815">
    <property type="entry name" value="LCCL"/>
    <property type="match status" value="4"/>
</dbReference>
<dbReference type="SMART" id="SM00603">
    <property type="entry name" value="LCCL"/>
    <property type="match status" value="4"/>
</dbReference>
<dbReference type="AlphaFoldDB" id="L0B198"/>
<dbReference type="SUPFAM" id="SSF56487">
    <property type="entry name" value="SRCR-like"/>
    <property type="match status" value="2"/>
</dbReference>
<dbReference type="EMBL" id="CP001670">
    <property type="protein sequence ID" value="AFZ81642.1"/>
    <property type="molecule type" value="Genomic_DNA"/>
</dbReference>
<evidence type="ECO:0000259" key="4">
    <source>
        <dbReference type="PROSITE" id="PS50287"/>
    </source>
</evidence>
<dbReference type="PANTHER" id="PTHR31331">
    <property type="entry name" value="LCCL DOMAIN PROTEIN (AFU_ORTHOLOGUE AFUA_5G08630)"/>
    <property type="match status" value="1"/>
</dbReference>
<dbReference type="EC" id="3.4.21.84" evidence="6"/>
<proteinExistence type="predicted"/>
<dbReference type="SUPFAM" id="SSF69848">
    <property type="entry name" value="LCCL domain"/>
    <property type="match status" value="4"/>
</dbReference>
<gene>
    <name evidence="6" type="ORF">BEWA_010590</name>
</gene>
<dbReference type="InterPro" id="IPR017229">
    <property type="entry name" value="Scavenger_rcpt_PxSR"/>
</dbReference>
<dbReference type="Proteomes" id="UP000031512">
    <property type="component" value="Chromosome 3"/>
</dbReference>
<dbReference type="InterPro" id="IPR036772">
    <property type="entry name" value="SRCR-like_dom_sf"/>
</dbReference>